<dbReference type="PANTHER" id="PTHR43690">
    <property type="entry name" value="NARDILYSIN"/>
    <property type="match status" value="1"/>
</dbReference>
<keyword evidence="5" id="KW-0482">Metalloprotease</keyword>
<evidence type="ECO:0000259" key="6">
    <source>
        <dbReference type="Pfam" id="PF00675"/>
    </source>
</evidence>
<proteinExistence type="inferred from homology"/>
<comment type="caution">
    <text evidence="7">The sequence shown here is derived from an EMBL/GenBank/DDBJ whole genome shotgun (WGS) entry which is preliminary data.</text>
</comment>
<organism evidence="7 8">
    <name type="scientific">Micromonospora sicca</name>
    <dbReference type="NCBI Taxonomy" id="2202420"/>
    <lineage>
        <taxon>Bacteria</taxon>
        <taxon>Bacillati</taxon>
        <taxon>Actinomycetota</taxon>
        <taxon>Actinomycetes</taxon>
        <taxon>Micromonosporales</taxon>
        <taxon>Micromonosporaceae</taxon>
        <taxon>Micromonospora</taxon>
    </lineage>
</organism>
<evidence type="ECO:0000256" key="5">
    <source>
        <dbReference type="ARBA" id="ARBA00023049"/>
    </source>
</evidence>
<keyword evidence="4" id="KW-0862">Zinc</keyword>
<dbReference type="SUPFAM" id="SSF63411">
    <property type="entry name" value="LuxS/MPP-like metallohydrolase"/>
    <property type="match status" value="2"/>
</dbReference>
<evidence type="ECO:0000256" key="3">
    <source>
        <dbReference type="ARBA" id="ARBA00022801"/>
    </source>
</evidence>
<gene>
    <name evidence="7" type="ORF">U2F25_09835</name>
</gene>
<protein>
    <submittedName>
        <fullName evidence="7">Insulinase family protein</fullName>
    </submittedName>
</protein>
<name>A0ABU5JAZ9_9ACTN</name>
<dbReference type="PANTHER" id="PTHR43690:SF17">
    <property type="entry name" value="PROTEIN YHJJ"/>
    <property type="match status" value="1"/>
</dbReference>
<evidence type="ECO:0000313" key="7">
    <source>
        <dbReference type="EMBL" id="MDZ5489760.1"/>
    </source>
</evidence>
<dbReference type="InterPro" id="IPR011765">
    <property type="entry name" value="Pept_M16_N"/>
</dbReference>
<evidence type="ECO:0000313" key="8">
    <source>
        <dbReference type="Proteomes" id="UP001290101"/>
    </source>
</evidence>
<keyword evidence="8" id="KW-1185">Reference proteome</keyword>
<evidence type="ECO:0000256" key="2">
    <source>
        <dbReference type="ARBA" id="ARBA00022670"/>
    </source>
</evidence>
<dbReference type="Proteomes" id="UP001290101">
    <property type="component" value="Unassembled WGS sequence"/>
</dbReference>
<reference evidence="7 8" key="1">
    <citation type="submission" date="2023-12" db="EMBL/GenBank/DDBJ databases">
        <title>Micromonospora sp. nov., isolated from Atacama Desert.</title>
        <authorList>
            <person name="Carro L."/>
            <person name="Golinska P."/>
            <person name="Klenk H.-P."/>
            <person name="Goodfellow M."/>
        </authorList>
    </citation>
    <scope>NUCLEOTIDE SEQUENCE [LARGE SCALE GENOMIC DNA]</scope>
    <source>
        <strain evidence="7 8">4G53</strain>
    </source>
</reference>
<dbReference type="Pfam" id="PF00675">
    <property type="entry name" value="Peptidase_M16"/>
    <property type="match status" value="1"/>
</dbReference>
<dbReference type="EMBL" id="JAXOTQ010000010">
    <property type="protein sequence ID" value="MDZ5489760.1"/>
    <property type="molecule type" value="Genomic_DNA"/>
</dbReference>
<dbReference type="InterPro" id="IPR011249">
    <property type="entry name" value="Metalloenz_LuxS/M16"/>
</dbReference>
<evidence type="ECO:0000256" key="1">
    <source>
        <dbReference type="ARBA" id="ARBA00007261"/>
    </source>
</evidence>
<dbReference type="RefSeq" id="WP_322440051.1">
    <property type="nucleotide sequence ID" value="NZ_JAXOTQ010000010.1"/>
</dbReference>
<accession>A0ABU5JAZ9</accession>
<comment type="similarity">
    <text evidence="1">Belongs to the peptidase M16 family.</text>
</comment>
<feature type="domain" description="Peptidase M16 N-terminal" evidence="6">
    <location>
        <begin position="29"/>
        <end position="143"/>
    </location>
</feature>
<evidence type="ECO:0000256" key="4">
    <source>
        <dbReference type="ARBA" id="ARBA00022833"/>
    </source>
</evidence>
<keyword evidence="2" id="KW-0645">Protease</keyword>
<dbReference type="InterPro" id="IPR050626">
    <property type="entry name" value="Peptidase_M16"/>
</dbReference>
<keyword evidence="3" id="KW-0378">Hydrolase</keyword>
<sequence>MLAAMLSVDSHTKSSGIYNFRAGSPFGLRVLVRATPDSEVVSATLAVRVGSRSETSAWSGLAHLAEHVSCGQETAAAQRLSAAGGSCNAVTQPDLTLYHGQVVAEEAPTLLDRLLEILGEPAIDARRIATEVTIVGDEISAAMDSTVMGGFPWLWLPAALYDSQELAHNGYGDLESLRRVDEAALTAFFSRHYRADNAVLAICAADPAPLMAVLGVAEREAAVPVQDHTPGPTPVLTPAAPYALIAPRQPHQATAIAWSLPDQPMSWGHIAATVLADILVGDHGGALEEQIEALEVSAYGGPFGDPWGIAAPLPFVVEIHHSADLDPESWVPSVREVLRSLAHDTDADAVAAAARTLAVRFFAAWDDPAEQSKIMATAELVYGDANHALQIPGLLAAADPAEVRAAAAALAAAPARLLTRGPRS</sequence>
<dbReference type="Gene3D" id="3.30.830.10">
    <property type="entry name" value="Metalloenzyme, LuxS/M16 peptidase-like"/>
    <property type="match status" value="2"/>
</dbReference>